<dbReference type="Proteomes" id="UP000476837">
    <property type="component" value="Unassembled WGS sequence"/>
</dbReference>
<reference evidence="2 3" key="1">
    <citation type="submission" date="2018-07" db="EMBL/GenBank/DDBJ databases">
        <title>Genome sequence of Roseomonas fauriae ATCC 49958.</title>
        <authorList>
            <person name="Sant'Anna F.H."/>
            <person name="Baldani J.I."/>
            <person name="Zilli J.E."/>
            <person name="Reis V.M."/>
            <person name="Hartmann A."/>
            <person name="Cruz L."/>
            <person name="de Souza E.M."/>
            <person name="de Oliveira Pedrosa F."/>
            <person name="Passaglia L.M.P."/>
        </authorList>
    </citation>
    <scope>NUCLEOTIDE SEQUENCE [LARGE SCALE GENOMIC DNA]</scope>
    <source>
        <strain evidence="2 3">ATCC 49958</strain>
    </source>
</reference>
<dbReference type="AlphaFoldDB" id="A0A6L3ARM6"/>
<dbReference type="Gene3D" id="3.90.550.10">
    <property type="entry name" value="Spore Coat Polysaccharide Biosynthesis Protein SpsA, Chain A"/>
    <property type="match status" value="2"/>
</dbReference>
<gene>
    <name evidence="2" type="ORF">DS837_29305</name>
</gene>
<dbReference type="InterPro" id="IPR029044">
    <property type="entry name" value="Nucleotide-diphossugar_trans"/>
</dbReference>
<proteinExistence type="predicted"/>
<dbReference type="PANTHER" id="PTHR43179">
    <property type="entry name" value="RHAMNOSYLTRANSFERASE WBBL"/>
    <property type="match status" value="1"/>
</dbReference>
<organism evidence="2 3">
    <name type="scientific">Azospirillum brasilense</name>
    <dbReference type="NCBI Taxonomy" id="192"/>
    <lineage>
        <taxon>Bacteria</taxon>
        <taxon>Pseudomonadati</taxon>
        <taxon>Pseudomonadota</taxon>
        <taxon>Alphaproteobacteria</taxon>
        <taxon>Rhodospirillales</taxon>
        <taxon>Azospirillaceae</taxon>
        <taxon>Azospirillum</taxon>
    </lineage>
</organism>
<dbReference type="CDD" id="cd04184">
    <property type="entry name" value="GT2_RfbC_Mx_like"/>
    <property type="match status" value="1"/>
</dbReference>
<name>A0A6L3ARM6_AZOBR</name>
<feature type="domain" description="Glycosyltransferase 2-like" evidence="1">
    <location>
        <begin position="365"/>
        <end position="474"/>
    </location>
</feature>
<evidence type="ECO:0000259" key="1">
    <source>
        <dbReference type="Pfam" id="PF00535"/>
    </source>
</evidence>
<dbReference type="InterPro" id="IPR001173">
    <property type="entry name" value="Glyco_trans_2-like"/>
</dbReference>
<evidence type="ECO:0000313" key="2">
    <source>
        <dbReference type="EMBL" id="KAA0677448.1"/>
    </source>
</evidence>
<dbReference type="RefSeq" id="WP_149167994.1">
    <property type="nucleotide sequence ID" value="NZ_QOKV01000034.1"/>
</dbReference>
<dbReference type="EMBL" id="QOKV01000034">
    <property type="protein sequence ID" value="KAA0677448.1"/>
    <property type="molecule type" value="Genomic_DNA"/>
</dbReference>
<feature type="domain" description="Glycosyltransferase 2-like" evidence="1">
    <location>
        <begin position="90"/>
        <end position="251"/>
    </location>
</feature>
<accession>A0A6L3ARM6</accession>
<dbReference type="SUPFAM" id="SSF53448">
    <property type="entry name" value="Nucleotide-diphospho-sugar transferases"/>
    <property type="match status" value="2"/>
</dbReference>
<protein>
    <submittedName>
        <fullName evidence="2">Glycosyltransferase</fullName>
    </submittedName>
</protein>
<dbReference type="GO" id="GO:0016757">
    <property type="term" value="F:glycosyltransferase activity"/>
    <property type="evidence" value="ECO:0007669"/>
    <property type="project" value="UniProtKB-KW"/>
</dbReference>
<dbReference type="Pfam" id="PF00535">
    <property type="entry name" value="Glycos_transf_2"/>
    <property type="match status" value="2"/>
</dbReference>
<keyword evidence="2" id="KW-0808">Transferase</keyword>
<sequence>MLKPLSRLLTSRKALRHIAAQVWDPRWLTRNLSRLAHAKHTDLLLDDFLRQFETKVPYERWIAAHECLDPASLQAMRANVAALSRRPRFSIVVPTYETAPEVLTPFLDSVLAQVYPDWELCIADDASKQPHVRATLERYAARDPRIKVTVRPTNGHIAEATNTALEMASGDFICLMDHDDTIAPNALYEFALALDADPDLDFIYSDEDKITADGQIRYEPFFKPDWSPEYLESCMYTAHFACYRTSIVRRVGGFRKEFNGAQDYDFVLRFVEHIGKAAHIPKILYHWRAIPGSTAASMDNKDYVIDAAVRALTEHIERTGRLAFVRPNRYGGCFDVRRQVEGEPKVSIVIPSAGRPSEIRGDMVDLVVNCVRSIAQTSSYRNLELIVVHNGDLRPETVAALDAYGVVYVHYTDPVFNIAVKMNLGARAATGDYVLFLNDDTEVINPDWLEAMLSLAQRPGVGVVGAKLYFEDGTLQHVGVTFCAGLPDHIRRGFSGDDPGYFFSTVGQRNYMAVTGACMLLGRALFEEVGGFEEALAVNYNDIDLCLKVWERGLRIVYTAQAELFHFESRNRERSVAAHEQAIFLERWGERVKTDPFYSPYFAARPPNFDLALC</sequence>
<comment type="caution">
    <text evidence="2">The sequence shown here is derived from an EMBL/GenBank/DDBJ whole genome shotgun (WGS) entry which is preliminary data.</text>
</comment>
<evidence type="ECO:0000313" key="3">
    <source>
        <dbReference type="Proteomes" id="UP000476837"/>
    </source>
</evidence>
<dbReference type="PANTHER" id="PTHR43179:SF7">
    <property type="entry name" value="RHAMNOSYLTRANSFERASE WBBL"/>
    <property type="match status" value="1"/>
</dbReference>